<proteinExistence type="predicted"/>
<comment type="caution">
    <text evidence="2">The sequence shown here is derived from an EMBL/GenBank/DDBJ whole genome shotgun (WGS) entry which is preliminary data.</text>
</comment>
<dbReference type="Proteomes" id="UP000190080">
    <property type="component" value="Unassembled WGS sequence"/>
</dbReference>
<evidence type="ECO:0000259" key="1">
    <source>
        <dbReference type="Pfam" id="PF13192"/>
    </source>
</evidence>
<dbReference type="InterPro" id="IPR012336">
    <property type="entry name" value="Thioredoxin-like_fold"/>
</dbReference>
<dbReference type="STRING" id="1450648.CLORY_33420"/>
<dbReference type="SUPFAM" id="SSF52833">
    <property type="entry name" value="Thioredoxin-like"/>
    <property type="match status" value="1"/>
</dbReference>
<dbReference type="Gene3D" id="3.40.30.10">
    <property type="entry name" value="Glutaredoxin"/>
    <property type="match status" value="1"/>
</dbReference>
<dbReference type="EMBL" id="MZGV01000046">
    <property type="protein sequence ID" value="OPJ59333.1"/>
    <property type="molecule type" value="Genomic_DNA"/>
</dbReference>
<protein>
    <recommendedName>
        <fullName evidence="1">Thioredoxin-like fold domain-containing protein</fullName>
    </recommendedName>
</protein>
<organism evidence="2 3">
    <name type="scientific">Clostridium oryzae</name>
    <dbReference type="NCBI Taxonomy" id="1450648"/>
    <lineage>
        <taxon>Bacteria</taxon>
        <taxon>Bacillati</taxon>
        <taxon>Bacillota</taxon>
        <taxon>Clostridia</taxon>
        <taxon>Eubacteriales</taxon>
        <taxon>Clostridiaceae</taxon>
        <taxon>Clostridium</taxon>
    </lineage>
</organism>
<accession>A0A1V4IHA1</accession>
<name>A0A1V4IHA1_9CLOT</name>
<dbReference type="InterPro" id="IPR036249">
    <property type="entry name" value="Thioredoxin-like_sf"/>
</dbReference>
<dbReference type="Pfam" id="PF13192">
    <property type="entry name" value="Thioredoxin_3"/>
    <property type="match status" value="1"/>
</dbReference>
<keyword evidence="3" id="KW-1185">Reference proteome</keyword>
<dbReference type="OrthoDB" id="5348456at2"/>
<dbReference type="RefSeq" id="WP_079426580.1">
    <property type="nucleotide sequence ID" value="NZ_MZGV01000046.1"/>
</dbReference>
<dbReference type="AlphaFoldDB" id="A0A1V4IHA1"/>
<reference evidence="2 3" key="1">
    <citation type="submission" date="2017-03" db="EMBL/GenBank/DDBJ databases">
        <title>Genome sequence of Clostridium oryzae DSM 28571.</title>
        <authorList>
            <person name="Poehlein A."/>
            <person name="Daniel R."/>
        </authorList>
    </citation>
    <scope>NUCLEOTIDE SEQUENCE [LARGE SCALE GENOMIC DNA]</scope>
    <source>
        <strain evidence="2 3">DSM 28571</strain>
    </source>
</reference>
<gene>
    <name evidence="2" type="ORF">CLORY_33420</name>
</gene>
<evidence type="ECO:0000313" key="2">
    <source>
        <dbReference type="EMBL" id="OPJ59333.1"/>
    </source>
</evidence>
<dbReference type="PROSITE" id="PS51354">
    <property type="entry name" value="GLUTAREDOXIN_2"/>
    <property type="match status" value="1"/>
</dbReference>
<sequence>MKSVLMFMMPTCPYCQQAFNWMDELKKENSKFSDVEMKIIDETVHPDIADRYDYYYVPTYYVDGVKVHEGVASKEIVKNVYETALK</sequence>
<evidence type="ECO:0000313" key="3">
    <source>
        <dbReference type="Proteomes" id="UP000190080"/>
    </source>
</evidence>
<feature type="domain" description="Thioredoxin-like fold" evidence="1">
    <location>
        <begin position="8"/>
        <end position="80"/>
    </location>
</feature>